<keyword evidence="3" id="KW-1185">Reference proteome</keyword>
<accession>A0A5B7JBU6</accession>
<proteinExistence type="predicted"/>
<organism evidence="2 3">
    <name type="scientific">Portunus trituberculatus</name>
    <name type="common">Swimming crab</name>
    <name type="synonym">Neptunus trituberculatus</name>
    <dbReference type="NCBI Taxonomy" id="210409"/>
    <lineage>
        <taxon>Eukaryota</taxon>
        <taxon>Metazoa</taxon>
        <taxon>Ecdysozoa</taxon>
        <taxon>Arthropoda</taxon>
        <taxon>Crustacea</taxon>
        <taxon>Multicrustacea</taxon>
        <taxon>Malacostraca</taxon>
        <taxon>Eumalacostraca</taxon>
        <taxon>Eucarida</taxon>
        <taxon>Decapoda</taxon>
        <taxon>Pleocyemata</taxon>
        <taxon>Brachyura</taxon>
        <taxon>Eubrachyura</taxon>
        <taxon>Portunoidea</taxon>
        <taxon>Portunidae</taxon>
        <taxon>Portuninae</taxon>
        <taxon>Portunus</taxon>
    </lineage>
</organism>
<reference evidence="2 3" key="1">
    <citation type="submission" date="2019-05" db="EMBL/GenBank/DDBJ databases">
        <title>Another draft genome of Portunus trituberculatus and its Hox gene families provides insights of decapod evolution.</title>
        <authorList>
            <person name="Jeong J.-H."/>
            <person name="Song I."/>
            <person name="Kim S."/>
            <person name="Choi T."/>
            <person name="Kim D."/>
            <person name="Ryu S."/>
            <person name="Kim W."/>
        </authorList>
    </citation>
    <scope>NUCLEOTIDE SEQUENCE [LARGE SCALE GENOMIC DNA]</scope>
    <source>
        <tissue evidence="2">Muscle</tissue>
    </source>
</reference>
<comment type="caution">
    <text evidence="2">The sequence shown here is derived from an EMBL/GenBank/DDBJ whole genome shotgun (WGS) entry which is preliminary data.</text>
</comment>
<name>A0A5B7JBU6_PORTR</name>
<evidence type="ECO:0000256" key="1">
    <source>
        <dbReference type="SAM" id="MobiDB-lite"/>
    </source>
</evidence>
<dbReference type="AlphaFoldDB" id="A0A5B7JBU6"/>
<evidence type="ECO:0000313" key="3">
    <source>
        <dbReference type="Proteomes" id="UP000324222"/>
    </source>
</evidence>
<evidence type="ECO:0000313" key="2">
    <source>
        <dbReference type="EMBL" id="MPC89824.1"/>
    </source>
</evidence>
<protein>
    <submittedName>
        <fullName evidence="2">Uncharacterized protein</fullName>
    </submittedName>
</protein>
<gene>
    <name evidence="2" type="ORF">E2C01_084784</name>
</gene>
<dbReference type="Proteomes" id="UP000324222">
    <property type="component" value="Unassembled WGS sequence"/>
</dbReference>
<sequence length="75" mass="7956">MLQPYFPHGIEDGELAQAAPLLPRNPLPGKGTARSLPPLCSTGEETSNSLAELKAFPPWVPTSNKLPDSSGWGLC</sequence>
<dbReference type="EMBL" id="VSRR010082316">
    <property type="protein sequence ID" value="MPC89824.1"/>
    <property type="molecule type" value="Genomic_DNA"/>
</dbReference>
<feature type="region of interest" description="Disordered" evidence="1">
    <location>
        <begin position="17"/>
        <end position="44"/>
    </location>
</feature>